<gene>
    <name evidence="15" type="ORF">ROHU_029637</name>
</gene>
<dbReference type="GO" id="GO:0031418">
    <property type="term" value="F:L-ascorbic acid binding"/>
    <property type="evidence" value="ECO:0007669"/>
    <property type="project" value="UniProtKB-KW"/>
</dbReference>
<evidence type="ECO:0000256" key="13">
    <source>
        <dbReference type="ARBA" id="ARBA00023180"/>
    </source>
</evidence>
<dbReference type="Pfam" id="PF08336">
    <property type="entry name" value="P4Ha_N"/>
    <property type="match status" value="2"/>
</dbReference>
<evidence type="ECO:0000256" key="1">
    <source>
        <dbReference type="ARBA" id="ARBA00001961"/>
    </source>
</evidence>
<evidence type="ECO:0000256" key="5">
    <source>
        <dbReference type="ARBA" id="ARBA00012269"/>
    </source>
</evidence>
<dbReference type="InterPro" id="IPR044862">
    <property type="entry name" value="Pro_4_hyd_alph_FE2OG_OXY"/>
</dbReference>
<keyword evidence="11" id="KW-0560">Oxidoreductase</keyword>
<evidence type="ECO:0000256" key="4">
    <source>
        <dbReference type="ARBA" id="ARBA00006511"/>
    </source>
</evidence>
<evidence type="ECO:0000256" key="6">
    <source>
        <dbReference type="ARBA" id="ARBA00022723"/>
    </source>
</evidence>
<evidence type="ECO:0000256" key="9">
    <source>
        <dbReference type="ARBA" id="ARBA00022896"/>
    </source>
</evidence>
<dbReference type="GO" id="GO:0005788">
    <property type="term" value="C:endoplasmic reticulum lumen"/>
    <property type="evidence" value="ECO:0007669"/>
    <property type="project" value="UniProtKB-SubCell"/>
</dbReference>
<dbReference type="SMART" id="SM00702">
    <property type="entry name" value="P4Hc"/>
    <property type="match status" value="2"/>
</dbReference>
<keyword evidence="7" id="KW-0802">TPR repeat</keyword>
<dbReference type="Gene3D" id="1.25.40.10">
    <property type="entry name" value="Tetratricopeptide repeat domain"/>
    <property type="match status" value="2"/>
</dbReference>
<evidence type="ECO:0000256" key="2">
    <source>
        <dbReference type="ARBA" id="ARBA00002035"/>
    </source>
</evidence>
<keyword evidence="13" id="KW-0325">Glycoprotein</keyword>
<sequence length="838" mass="95950">MKSLLLQLQLVSYLNPYDSEKIKDPVASYKLLRRVRTEWLSIVDYAQKSLYKTFQTVLTYAQIPQGEDWRGAASGLIRLQEIYKLYPHNITKDTALTADEAYYVGLVAYSEEKFQLAFLWFLYSLERVTEYSTITKQELLHYLCSSAYHFGSLPVAIYFCQLHLNLDPDNDDVKVLLNLYKYLRSQRTSFPDIFTLSTESNESWNIVVSRVNQRIADITGLSQDSPEDLFVQNYGIGGRYEPHYDEWMSDVEKGGATVFPTVGVALKPEKGSAVFWYNLHKNGNVDLQTQHAGCPVLRGNKWDQIAQLYEMKKDLLMSLSQCIDAKEEDVEMKSALQNLLLSYSESEDPEKAVRDPVAAYKLLRRLRSELIIIIEHFQLTYQCNTYEDEFLEIPELEDLDGAASGLIRLQEIYKLYPQNITNETSLNADEAYHVGWVAHEERKFQHAFLWFLYSLNKLTKSSITTEKELLYYLKSSAFWFGSLPQIYFNQQLPNLDPSNDEVKAQLNRLLHFLGTSNPDIFTLNTESSHYETLCRGEIDEMANLQEADGTVLVFLEEDNPVVSRVSQRIADITGLSKESAEDLQIQNYGIGGRYEPHYDAWDEENERIATFLIYMSDVEKGGATVFPQVGVALKPKKGSAVFWYNLHKNGNVDLYTEHAGCPVLREQIAQLVKKKKDLLKGFRQSIDAEEKNVETMKSVHLKEDNTVVACISQRTADIKGLSMKSAEELQDEDPVDACVSQIIADPTGLSIVYLKEDNTVVACISQRIADFTGLSMKSAEELQGSAVFWYNLHKNGNVDWFTEHAGCPVLRGNKWVANKWIHEFGQEFRRPCTLSYWE</sequence>
<dbReference type="InterPro" id="IPR013547">
    <property type="entry name" value="P4H_N"/>
</dbReference>
<comment type="caution">
    <text evidence="15">The sequence shown here is derived from an EMBL/GenBank/DDBJ whole genome shotgun (WGS) entry which is preliminary data.</text>
</comment>
<keyword evidence="6" id="KW-0479">Metal-binding</keyword>
<feature type="domain" description="Fe2OG dioxygenase" evidence="14">
    <location>
        <begin position="579"/>
        <end position="693"/>
    </location>
</feature>
<dbReference type="GO" id="GO:0004656">
    <property type="term" value="F:procollagen-proline 4-dioxygenase activity"/>
    <property type="evidence" value="ECO:0007669"/>
    <property type="project" value="UniProtKB-EC"/>
</dbReference>
<keyword evidence="12" id="KW-0408">Iron</keyword>
<evidence type="ECO:0000259" key="14">
    <source>
        <dbReference type="PROSITE" id="PS51471"/>
    </source>
</evidence>
<dbReference type="PANTHER" id="PTHR10869:SF244">
    <property type="entry name" value="PROLYL 4-HYDROXYLASE SUBUNIT ALPHA-2"/>
    <property type="match status" value="1"/>
</dbReference>
<dbReference type="Pfam" id="PF23558">
    <property type="entry name" value="TPR_P4H"/>
    <property type="match status" value="1"/>
</dbReference>
<comment type="similarity">
    <text evidence="4">Belongs to the P4HA family.</text>
</comment>
<protein>
    <recommendedName>
        <fullName evidence="5">procollagen-proline 4-dioxygenase</fullName>
        <ecNumber evidence="5">1.14.11.2</ecNumber>
    </recommendedName>
</protein>
<dbReference type="AlphaFoldDB" id="A0A498LVP2"/>
<keyword evidence="16" id="KW-1185">Reference proteome</keyword>
<dbReference type="EMBL" id="QBIY01013072">
    <property type="protein sequence ID" value="RXN12291.1"/>
    <property type="molecule type" value="Genomic_DNA"/>
</dbReference>
<keyword evidence="10" id="KW-0223">Dioxygenase</keyword>
<dbReference type="InterPro" id="IPR005123">
    <property type="entry name" value="Oxoglu/Fe-dep_dioxygenase_dom"/>
</dbReference>
<accession>A0A498LVP2</accession>
<dbReference type="InterPro" id="IPR011990">
    <property type="entry name" value="TPR-like_helical_dom_sf"/>
</dbReference>
<evidence type="ECO:0000313" key="15">
    <source>
        <dbReference type="EMBL" id="RXN12291.1"/>
    </source>
</evidence>
<dbReference type="FunFam" id="2.60.120.620:FF:000001">
    <property type="entry name" value="Prolyl 4-hydroxylase subunit alpha 2"/>
    <property type="match status" value="1"/>
</dbReference>
<dbReference type="InterPro" id="IPR006620">
    <property type="entry name" value="Pro_4_hyd_alph"/>
</dbReference>
<organism evidence="15 16">
    <name type="scientific">Labeo rohita</name>
    <name type="common">Indian major carp</name>
    <name type="synonym">Cyprinus rohita</name>
    <dbReference type="NCBI Taxonomy" id="84645"/>
    <lineage>
        <taxon>Eukaryota</taxon>
        <taxon>Metazoa</taxon>
        <taxon>Chordata</taxon>
        <taxon>Craniata</taxon>
        <taxon>Vertebrata</taxon>
        <taxon>Euteleostomi</taxon>
        <taxon>Actinopterygii</taxon>
        <taxon>Neopterygii</taxon>
        <taxon>Teleostei</taxon>
        <taxon>Ostariophysi</taxon>
        <taxon>Cypriniformes</taxon>
        <taxon>Cyprinidae</taxon>
        <taxon>Labeoninae</taxon>
        <taxon>Labeonini</taxon>
        <taxon>Labeo</taxon>
    </lineage>
</organism>
<dbReference type="SUPFAM" id="SSF48452">
    <property type="entry name" value="TPR-like"/>
    <property type="match status" value="1"/>
</dbReference>
<comment type="subcellular location">
    <subcellularLocation>
        <location evidence="3">Endoplasmic reticulum lumen</location>
    </subcellularLocation>
</comment>
<evidence type="ECO:0000256" key="7">
    <source>
        <dbReference type="ARBA" id="ARBA00022803"/>
    </source>
</evidence>
<dbReference type="InterPro" id="IPR059068">
    <property type="entry name" value="TPR_P4H"/>
</dbReference>
<comment type="function">
    <text evidence="2">Catalyzes the post-translational formation of 4-hydroxyproline in -Xaa-Pro-Gly- sequences in collagens and other proteins.</text>
</comment>
<dbReference type="PANTHER" id="PTHR10869">
    <property type="entry name" value="PROLYL 4-HYDROXYLASE ALPHA SUBUNIT"/>
    <property type="match status" value="1"/>
</dbReference>
<evidence type="ECO:0000256" key="12">
    <source>
        <dbReference type="ARBA" id="ARBA00023004"/>
    </source>
</evidence>
<dbReference type="Proteomes" id="UP000290572">
    <property type="component" value="Unassembled WGS sequence"/>
</dbReference>
<reference evidence="15 16" key="1">
    <citation type="submission" date="2018-03" db="EMBL/GenBank/DDBJ databases">
        <title>Draft genome sequence of Rohu Carp (Labeo rohita).</title>
        <authorList>
            <person name="Das P."/>
            <person name="Kushwaha B."/>
            <person name="Joshi C.G."/>
            <person name="Kumar D."/>
            <person name="Nagpure N.S."/>
            <person name="Sahoo L."/>
            <person name="Das S.P."/>
            <person name="Bit A."/>
            <person name="Patnaik S."/>
            <person name="Meher P.K."/>
            <person name="Jayasankar P."/>
            <person name="Koringa P.G."/>
            <person name="Patel N.V."/>
            <person name="Hinsu A.T."/>
            <person name="Kumar R."/>
            <person name="Pandey M."/>
            <person name="Agarwal S."/>
            <person name="Srivastava S."/>
            <person name="Singh M."/>
            <person name="Iquebal M.A."/>
            <person name="Jaiswal S."/>
            <person name="Angadi U.B."/>
            <person name="Kumar N."/>
            <person name="Raza M."/>
            <person name="Shah T.M."/>
            <person name="Rai A."/>
            <person name="Jena J.K."/>
        </authorList>
    </citation>
    <scope>NUCLEOTIDE SEQUENCE [LARGE SCALE GENOMIC DNA]</scope>
    <source>
        <strain evidence="15">DASCIFA01</strain>
        <tissue evidence="15">Testis</tissue>
    </source>
</reference>
<dbReference type="GO" id="GO:0005506">
    <property type="term" value="F:iron ion binding"/>
    <property type="evidence" value="ECO:0007669"/>
    <property type="project" value="InterPro"/>
</dbReference>
<dbReference type="InterPro" id="IPR045054">
    <property type="entry name" value="P4HA-like"/>
</dbReference>
<dbReference type="EC" id="1.14.11.2" evidence="5"/>
<dbReference type="Pfam" id="PF13640">
    <property type="entry name" value="2OG-FeII_Oxy_3"/>
    <property type="match status" value="1"/>
</dbReference>
<evidence type="ECO:0000256" key="8">
    <source>
        <dbReference type="ARBA" id="ARBA00022824"/>
    </source>
</evidence>
<comment type="cofactor">
    <cofactor evidence="1">
        <name>L-ascorbate</name>
        <dbReference type="ChEBI" id="CHEBI:38290"/>
    </cofactor>
</comment>
<keyword evidence="9" id="KW-0847">Vitamin C</keyword>
<evidence type="ECO:0000256" key="3">
    <source>
        <dbReference type="ARBA" id="ARBA00004319"/>
    </source>
</evidence>
<proteinExistence type="inferred from homology"/>
<evidence type="ECO:0000313" key="16">
    <source>
        <dbReference type="Proteomes" id="UP000290572"/>
    </source>
</evidence>
<dbReference type="STRING" id="84645.A0A498LVP2"/>
<evidence type="ECO:0000256" key="11">
    <source>
        <dbReference type="ARBA" id="ARBA00023002"/>
    </source>
</evidence>
<keyword evidence="8" id="KW-0256">Endoplasmic reticulum</keyword>
<dbReference type="PROSITE" id="PS51471">
    <property type="entry name" value="FE2OG_OXY"/>
    <property type="match status" value="1"/>
</dbReference>
<dbReference type="Gene3D" id="2.60.120.620">
    <property type="entry name" value="q2cbj1_9rhob like domain"/>
    <property type="match status" value="3"/>
</dbReference>
<name>A0A498LVP2_LABRO</name>
<evidence type="ECO:0000256" key="10">
    <source>
        <dbReference type="ARBA" id="ARBA00022964"/>
    </source>
</evidence>